<feature type="transmembrane region" description="Helical" evidence="3">
    <location>
        <begin position="15"/>
        <end position="32"/>
    </location>
</feature>
<comment type="caution">
    <text evidence="6">The sequence shown here is derived from an EMBL/GenBank/DDBJ whole genome shotgun (WGS) entry which is preliminary data.</text>
</comment>
<proteinExistence type="predicted"/>
<dbReference type="GO" id="GO:0071555">
    <property type="term" value="P:cell wall organization"/>
    <property type="evidence" value="ECO:0007669"/>
    <property type="project" value="TreeGrafter"/>
</dbReference>
<name>A0A2M6WWU9_9BACT</name>
<dbReference type="Proteomes" id="UP000228596">
    <property type="component" value="Unassembled WGS sequence"/>
</dbReference>
<keyword evidence="2 3" id="KW-0472">Membrane</keyword>
<accession>A0A2M6WWU9</accession>
<organism evidence="6 7">
    <name type="scientific">Candidatus Berkelbacteria bacterium CG10_big_fil_rev_8_21_14_0_10_41_12</name>
    <dbReference type="NCBI Taxonomy" id="1974513"/>
    <lineage>
        <taxon>Bacteria</taxon>
        <taxon>Candidatus Berkelbacteria</taxon>
    </lineage>
</organism>
<dbReference type="EMBL" id="PEZV01000026">
    <property type="protein sequence ID" value="PIT97264.1"/>
    <property type="molecule type" value="Genomic_DNA"/>
</dbReference>
<protein>
    <recommendedName>
        <fullName evidence="8">Penicillin-binding protein 2</fullName>
    </recommendedName>
</protein>
<dbReference type="GO" id="GO:0008658">
    <property type="term" value="F:penicillin binding"/>
    <property type="evidence" value="ECO:0007669"/>
    <property type="project" value="InterPro"/>
</dbReference>
<dbReference type="SUPFAM" id="SSF56519">
    <property type="entry name" value="Penicillin binding protein dimerisation domain"/>
    <property type="match status" value="1"/>
</dbReference>
<dbReference type="SUPFAM" id="SSF56601">
    <property type="entry name" value="beta-lactamase/transpeptidase-like"/>
    <property type="match status" value="1"/>
</dbReference>
<evidence type="ECO:0000259" key="5">
    <source>
        <dbReference type="Pfam" id="PF03717"/>
    </source>
</evidence>
<evidence type="ECO:0000313" key="6">
    <source>
        <dbReference type="EMBL" id="PIT97264.1"/>
    </source>
</evidence>
<dbReference type="Gene3D" id="3.90.1310.10">
    <property type="entry name" value="Penicillin-binding protein 2a (Domain 2)"/>
    <property type="match status" value="1"/>
</dbReference>
<sequence>MNEISGPVKLTRIKYLVYFVIFIAVIFEMRLFQRQILQHKAYAEMASKQYNAKVDVPAKRGDIYIRDRDNQNLLDPSKAGLFPVAVNLDLYDVLAVPKNIPDKRDAAKKIAEVVQTDENTIFNEINNDKLYVPPLAKRISKEVADKIDALKLEGIALESVQSRYYPEKNFLSHALGFVNFEGDGKYGLEEYYDSILKGNGGEVEGLKDSSGKIIQIIQSNQGQDGASVVLSIDRSIQYVVEKKLKEGIERFATDGGTIIVMDPKSGNILAMASQPDFDPNNFNKVAKDNESAFLNPATSLMWEPGSIFKPVTVSAAINENLLQPDSKPDEAHGGFSNFVTIDGYKIHNALDEPYGYETVNQILENSDNVGMVWVADFLQNELFDKYIEKYGFGSKTGIDISGEASGAVRDWRKWRDVNRATIAFGQGISVTPIQVIQAYSVFANKGKMVIPRLVEEIIKPNGEEEILPTKEPKEIISGDTAKKMTEMLINVVTNGHGKAAAVDGYKVAGKTGTAQIPNPEGGYEENANIGSFAGYAPADDPKFVMLVKFNRPKNVEWAESSAAPIFGEIADWLLNSYYKVPKN</sequence>
<dbReference type="Pfam" id="PF03717">
    <property type="entry name" value="PBP_dimer"/>
    <property type="match status" value="1"/>
</dbReference>
<dbReference type="PANTHER" id="PTHR30627:SF1">
    <property type="entry name" value="PEPTIDOGLYCAN D,D-TRANSPEPTIDASE FTSI"/>
    <property type="match status" value="1"/>
</dbReference>
<feature type="domain" description="Penicillin-binding protein dimerisation" evidence="5">
    <location>
        <begin position="56"/>
        <end position="215"/>
    </location>
</feature>
<dbReference type="InterPro" id="IPR012338">
    <property type="entry name" value="Beta-lactam/transpept-like"/>
</dbReference>
<evidence type="ECO:0008006" key="8">
    <source>
        <dbReference type="Google" id="ProtNLM"/>
    </source>
</evidence>
<evidence type="ECO:0000256" key="3">
    <source>
        <dbReference type="SAM" id="Phobius"/>
    </source>
</evidence>
<dbReference type="Pfam" id="PF00905">
    <property type="entry name" value="Transpeptidase"/>
    <property type="match status" value="1"/>
</dbReference>
<keyword evidence="3" id="KW-0812">Transmembrane</keyword>
<comment type="subcellular location">
    <subcellularLocation>
        <location evidence="1">Membrane</location>
    </subcellularLocation>
</comment>
<reference evidence="7" key="1">
    <citation type="submission" date="2017-09" db="EMBL/GenBank/DDBJ databases">
        <title>Depth-based differentiation of microbial function through sediment-hosted aquifers and enrichment of novel symbionts in the deep terrestrial subsurface.</title>
        <authorList>
            <person name="Probst A.J."/>
            <person name="Ladd B."/>
            <person name="Jarett J.K."/>
            <person name="Geller-Mcgrath D.E."/>
            <person name="Sieber C.M.K."/>
            <person name="Emerson J.B."/>
            <person name="Anantharaman K."/>
            <person name="Thomas B.C."/>
            <person name="Malmstrom R."/>
            <person name="Stieglmeier M."/>
            <person name="Klingl A."/>
            <person name="Woyke T."/>
            <person name="Ryan C.M."/>
            <person name="Banfield J.F."/>
        </authorList>
    </citation>
    <scope>NUCLEOTIDE SEQUENCE [LARGE SCALE GENOMIC DNA]</scope>
</reference>
<keyword evidence="3" id="KW-1133">Transmembrane helix</keyword>
<dbReference type="GO" id="GO:0005886">
    <property type="term" value="C:plasma membrane"/>
    <property type="evidence" value="ECO:0007669"/>
    <property type="project" value="TreeGrafter"/>
</dbReference>
<dbReference type="Gene3D" id="3.30.450.330">
    <property type="match status" value="1"/>
</dbReference>
<evidence type="ECO:0000259" key="4">
    <source>
        <dbReference type="Pfam" id="PF00905"/>
    </source>
</evidence>
<dbReference type="PANTHER" id="PTHR30627">
    <property type="entry name" value="PEPTIDOGLYCAN D,D-TRANSPEPTIDASE"/>
    <property type="match status" value="1"/>
</dbReference>
<dbReference type="Gene3D" id="3.40.710.10">
    <property type="entry name" value="DD-peptidase/beta-lactamase superfamily"/>
    <property type="match status" value="1"/>
</dbReference>
<gene>
    <name evidence="6" type="ORF">COT77_02450</name>
</gene>
<dbReference type="InterPro" id="IPR050515">
    <property type="entry name" value="Beta-lactam/transpept"/>
</dbReference>
<dbReference type="InterPro" id="IPR036138">
    <property type="entry name" value="PBP_dimer_sf"/>
</dbReference>
<dbReference type="AlphaFoldDB" id="A0A2M6WWU9"/>
<dbReference type="InterPro" id="IPR001460">
    <property type="entry name" value="PCN-bd_Tpept"/>
</dbReference>
<dbReference type="InterPro" id="IPR005311">
    <property type="entry name" value="PBP_dimer"/>
</dbReference>
<feature type="domain" description="Penicillin-binding protein transpeptidase" evidence="4">
    <location>
        <begin position="256"/>
        <end position="570"/>
    </location>
</feature>
<evidence type="ECO:0000256" key="1">
    <source>
        <dbReference type="ARBA" id="ARBA00004370"/>
    </source>
</evidence>
<evidence type="ECO:0000256" key="2">
    <source>
        <dbReference type="ARBA" id="ARBA00023136"/>
    </source>
</evidence>
<evidence type="ECO:0000313" key="7">
    <source>
        <dbReference type="Proteomes" id="UP000228596"/>
    </source>
</evidence>